<evidence type="ECO:0000256" key="1">
    <source>
        <dbReference type="ARBA" id="ARBA00022448"/>
    </source>
</evidence>
<comment type="caution">
    <text evidence="9">The sequence shown here is derived from an EMBL/GenBank/DDBJ whole genome shotgun (WGS) entry which is preliminary data.</text>
</comment>
<keyword evidence="1" id="KW-0813">Transport</keyword>
<accession>A0ABU9GQF2</accession>
<keyword evidence="4 9" id="KW-0808">Transferase</keyword>
<feature type="domain" description="PTS EIIB type-3" evidence="8">
    <location>
        <begin position="1"/>
        <end position="99"/>
    </location>
</feature>
<keyword evidence="5" id="KW-0598">Phosphotransferase system</keyword>
<keyword evidence="2" id="KW-0597">Phosphoprotein</keyword>
<proteinExistence type="predicted"/>
<keyword evidence="6" id="KW-0418">Kinase</keyword>
<dbReference type="Gene3D" id="3.40.50.2300">
    <property type="match status" value="1"/>
</dbReference>
<evidence type="ECO:0000256" key="4">
    <source>
        <dbReference type="ARBA" id="ARBA00022679"/>
    </source>
</evidence>
<reference evidence="9 10" key="1">
    <citation type="submission" date="2024-02" db="EMBL/GenBank/DDBJ databases">
        <title>Bacteria isolated from the canopy kelp, Nereocystis luetkeana.</title>
        <authorList>
            <person name="Pfister C.A."/>
            <person name="Younker I.T."/>
            <person name="Light S.H."/>
        </authorList>
    </citation>
    <scope>NUCLEOTIDE SEQUENCE [LARGE SCALE GENOMIC DNA]</scope>
    <source>
        <strain evidence="9 10">TI.1.05</strain>
    </source>
</reference>
<dbReference type="InterPro" id="IPR036095">
    <property type="entry name" value="PTS_EIIB-like_sf"/>
</dbReference>
<keyword evidence="10" id="KW-1185">Reference proteome</keyword>
<evidence type="ECO:0000256" key="6">
    <source>
        <dbReference type="ARBA" id="ARBA00022777"/>
    </source>
</evidence>
<dbReference type="EC" id="2.7.1.-" evidence="9"/>
<evidence type="ECO:0000256" key="5">
    <source>
        <dbReference type="ARBA" id="ARBA00022683"/>
    </source>
</evidence>
<dbReference type="InterPro" id="IPR003501">
    <property type="entry name" value="PTS_EIIB_2/3"/>
</dbReference>
<evidence type="ECO:0000313" key="10">
    <source>
        <dbReference type="Proteomes" id="UP001369082"/>
    </source>
</evidence>
<dbReference type="Pfam" id="PF02302">
    <property type="entry name" value="PTS_IIB"/>
    <property type="match status" value="1"/>
</dbReference>
<dbReference type="Proteomes" id="UP001369082">
    <property type="component" value="Unassembled WGS sequence"/>
</dbReference>
<organism evidence="9 10">
    <name type="scientific">Psychromonas aquatilis</name>
    <dbReference type="NCBI Taxonomy" id="2005072"/>
    <lineage>
        <taxon>Bacteria</taxon>
        <taxon>Pseudomonadati</taxon>
        <taxon>Pseudomonadota</taxon>
        <taxon>Gammaproteobacteria</taxon>
        <taxon>Alteromonadales</taxon>
        <taxon>Psychromonadaceae</taxon>
        <taxon>Psychromonas</taxon>
    </lineage>
</organism>
<keyword evidence="3 9" id="KW-0762">Sugar transport</keyword>
<dbReference type="GO" id="GO:0016740">
    <property type="term" value="F:transferase activity"/>
    <property type="evidence" value="ECO:0007669"/>
    <property type="project" value="UniProtKB-KW"/>
</dbReference>
<dbReference type="SUPFAM" id="SSF52794">
    <property type="entry name" value="PTS system IIB component-like"/>
    <property type="match status" value="1"/>
</dbReference>
<sequence length="99" mass="10861">MTKILLCCSAGMSTSMVVKKMRAAAESKNIDVEINAVGSEEFDSNVAAYDCFLLGPQIKYKLEDFKSRVGDKPIAVINQMDYGMMKGEKILTDALAMIN</sequence>
<dbReference type="RefSeq" id="WP_341597600.1">
    <property type="nucleotide sequence ID" value="NZ_JBAKAZ010000024.1"/>
</dbReference>
<name>A0ABU9GQF2_9GAMM</name>
<dbReference type="PANTHER" id="PTHR34581:SF2">
    <property type="entry name" value="PTS SYSTEM N,N'-DIACETYLCHITOBIOSE-SPECIFIC EIIB COMPONENT"/>
    <property type="match status" value="1"/>
</dbReference>
<protein>
    <submittedName>
        <fullName evidence="9">PTS sugar transporter subunit IIB</fullName>
        <ecNumber evidence="9">2.7.1.-</ecNumber>
    </submittedName>
</protein>
<gene>
    <name evidence="9" type="ORF">V6256_08025</name>
</gene>
<dbReference type="PROSITE" id="PS51100">
    <property type="entry name" value="PTS_EIIB_TYPE_3"/>
    <property type="match status" value="1"/>
</dbReference>
<evidence type="ECO:0000313" key="9">
    <source>
        <dbReference type="EMBL" id="MEL0629554.1"/>
    </source>
</evidence>
<evidence type="ECO:0000259" key="8">
    <source>
        <dbReference type="PROSITE" id="PS51100"/>
    </source>
</evidence>
<dbReference type="EMBL" id="JBAKAZ010000024">
    <property type="protein sequence ID" value="MEL0629554.1"/>
    <property type="molecule type" value="Genomic_DNA"/>
</dbReference>
<evidence type="ECO:0000256" key="3">
    <source>
        <dbReference type="ARBA" id="ARBA00022597"/>
    </source>
</evidence>
<dbReference type="PANTHER" id="PTHR34581">
    <property type="entry name" value="PTS SYSTEM N,N'-DIACETYLCHITOBIOSE-SPECIFIC EIIB COMPONENT"/>
    <property type="match status" value="1"/>
</dbReference>
<dbReference type="InterPro" id="IPR051819">
    <property type="entry name" value="PTS_sugar-specific_EIIB"/>
</dbReference>
<feature type="modified residue" description="Phosphocysteine; by EIIA" evidence="7">
    <location>
        <position position="8"/>
    </location>
</feature>
<dbReference type="InterPro" id="IPR013012">
    <property type="entry name" value="PTS_EIIB_3"/>
</dbReference>
<evidence type="ECO:0000256" key="2">
    <source>
        <dbReference type="ARBA" id="ARBA00022553"/>
    </source>
</evidence>
<dbReference type="CDD" id="cd05564">
    <property type="entry name" value="PTS_IIB_chitobiose_lichenan"/>
    <property type="match status" value="1"/>
</dbReference>
<evidence type="ECO:0000256" key="7">
    <source>
        <dbReference type="PROSITE-ProRule" id="PRU00423"/>
    </source>
</evidence>